<accession>A0A399R8Z7</accession>
<dbReference type="OrthoDB" id="7632657at2"/>
<dbReference type="Proteomes" id="UP000266385">
    <property type="component" value="Unassembled WGS sequence"/>
</dbReference>
<dbReference type="RefSeq" id="WP_119377360.1">
    <property type="nucleotide sequence ID" value="NZ_QWFX01000016.1"/>
</dbReference>
<keyword evidence="1" id="KW-0812">Transmembrane</keyword>
<proteinExistence type="predicted"/>
<dbReference type="EMBL" id="QWFX01000016">
    <property type="protein sequence ID" value="RIJ26397.1"/>
    <property type="molecule type" value="Genomic_DNA"/>
</dbReference>
<protein>
    <submittedName>
        <fullName evidence="2">Uncharacterized protein</fullName>
    </submittedName>
</protein>
<evidence type="ECO:0000313" key="3">
    <source>
        <dbReference type="Proteomes" id="UP000266385"/>
    </source>
</evidence>
<keyword evidence="3" id="KW-1185">Reference proteome</keyword>
<keyword evidence="1" id="KW-0472">Membrane</keyword>
<evidence type="ECO:0000256" key="1">
    <source>
        <dbReference type="SAM" id="Phobius"/>
    </source>
</evidence>
<keyword evidence="1" id="KW-1133">Transmembrane helix</keyword>
<dbReference type="AlphaFoldDB" id="A0A399R8Z7"/>
<reference evidence="2 3" key="1">
    <citation type="submission" date="2018-08" db="EMBL/GenBank/DDBJ databases">
        <title>Henriciella mobilis sp. nov., isolated from seawater.</title>
        <authorList>
            <person name="Cheng H."/>
            <person name="Wu Y.-H."/>
            <person name="Xu X.-W."/>
            <person name="Guo L.-L."/>
        </authorList>
    </citation>
    <scope>NUCLEOTIDE SEQUENCE [LARGE SCALE GENOMIC DNA]</scope>
    <source>
        <strain evidence="2 3">JN25</strain>
    </source>
</reference>
<evidence type="ECO:0000313" key="2">
    <source>
        <dbReference type="EMBL" id="RIJ26397.1"/>
    </source>
</evidence>
<organism evidence="2 3">
    <name type="scientific">Henriciella mobilis</name>
    <dbReference type="NCBI Taxonomy" id="2305467"/>
    <lineage>
        <taxon>Bacteria</taxon>
        <taxon>Pseudomonadati</taxon>
        <taxon>Pseudomonadota</taxon>
        <taxon>Alphaproteobacteria</taxon>
        <taxon>Hyphomonadales</taxon>
        <taxon>Hyphomonadaceae</taxon>
        <taxon>Henriciella</taxon>
    </lineage>
</organism>
<comment type="caution">
    <text evidence="2">The sequence shown here is derived from an EMBL/GenBank/DDBJ whole genome shotgun (WGS) entry which is preliminary data.</text>
</comment>
<feature type="transmembrane region" description="Helical" evidence="1">
    <location>
        <begin position="47"/>
        <end position="72"/>
    </location>
</feature>
<sequence>MYKIAFFLAGLVTTVVSTPQVLAHHARAEIMQLAWCSSAGNAAPDAGIFAMHCAACPALLAGITAMTLSLALPVHRLSRRLVRVRLS</sequence>
<name>A0A399R8Z7_9PROT</name>
<gene>
    <name evidence="2" type="ORF">D1223_15530</name>
</gene>